<protein>
    <submittedName>
        <fullName evidence="1">Uncharacterized protein</fullName>
    </submittedName>
</protein>
<sequence>MYFYGFPTHGKAKHEGARSTSVIVVALFACPEGDGPQRGCLTTQPAIKAESAVLEAAPLLPGTHAIMISSMAMGIRLLATLKRSGQTEMVLRLESAPRRQKEPIQQR</sequence>
<dbReference type="AlphaFoldDB" id="A0A5C3EUR4"/>
<dbReference type="EMBL" id="OOIP01000001">
    <property type="protein sequence ID" value="SPO35207.1"/>
    <property type="molecule type" value="Genomic_DNA"/>
</dbReference>
<gene>
    <name evidence="1" type="ORF">PSFLO_00678</name>
</gene>
<keyword evidence="2" id="KW-1185">Reference proteome</keyword>
<name>A0A5C3EUR4_9BASI</name>
<dbReference type="Proteomes" id="UP000323386">
    <property type="component" value="Unassembled WGS sequence"/>
</dbReference>
<evidence type="ECO:0000313" key="2">
    <source>
        <dbReference type="Proteomes" id="UP000323386"/>
    </source>
</evidence>
<accession>A0A5C3EUR4</accession>
<organism evidence="1 2">
    <name type="scientific">Pseudozyma flocculosa</name>
    <dbReference type="NCBI Taxonomy" id="84751"/>
    <lineage>
        <taxon>Eukaryota</taxon>
        <taxon>Fungi</taxon>
        <taxon>Dikarya</taxon>
        <taxon>Basidiomycota</taxon>
        <taxon>Ustilaginomycotina</taxon>
        <taxon>Ustilaginomycetes</taxon>
        <taxon>Ustilaginales</taxon>
        <taxon>Ustilaginaceae</taxon>
        <taxon>Pseudozyma</taxon>
    </lineage>
</organism>
<proteinExistence type="predicted"/>
<evidence type="ECO:0000313" key="1">
    <source>
        <dbReference type="EMBL" id="SPO35207.1"/>
    </source>
</evidence>
<reference evidence="1 2" key="1">
    <citation type="submission" date="2018-03" db="EMBL/GenBank/DDBJ databases">
        <authorList>
            <person name="Guldener U."/>
        </authorList>
    </citation>
    <scope>NUCLEOTIDE SEQUENCE [LARGE SCALE GENOMIC DNA]</scope>
    <source>
        <strain evidence="1 2">DAOM196992</strain>
    </source>
</reference>